<dbReference type="InterPro" id="IPR023485">
    <property type="entry name" value="Ptyr_pPase"/>
</dbReference>
<keyword evidence="4" id="KW-1185">Reference proteome</keyword>
<sequence length="287" mass="31184">MDIKDAVKALMALGHESRLEVYRLLVQKGPGGLPAGELARLTKNSPSSLSFHLKELVNAGLLDARQEGRFVFYSARYAAMTGLLSYLTENCCNGNPCIPLSSDLCADDLSCTPTPDAITMTNKVYNVLFLCTHNASRSIMAEALLNTMGHGRFKAYSAGSMPGQGVNRFALEKAKSLGYDTSTLRSKSWDEFAAPDAPQMDFIITVCDNAAGEVCPIWPGHPISAHWGFEDPAAAIGTDEQKRVVFDKIFRQISTRISLFANMPIDKLEKAAIHRELTAIGSHPVSA</sequence>
<dbReference type="InterPro" id="IPR036390">
    <property type="entry name" value="WH_DNA-bd_sf"/>
</dbReference>
<feature type="domain" description="HTH arsR-type" evidence="2">
    <location>
        <begin position="1"/>
        <end position="95"/>
    </location>
</feature>
<dbReference type="PANTHER" id="PTHR43428">
    <property type="entry name" value="ARSENATE REDUCTASE"/>
    <property type="match status" value="1"/>
</dbReference>
<dbReference type="Pfam" id="PF01451">
    <property type="entry name" value="LMWPc"/>
    <property type="match status" value="1"/>
</dbReference>
<organism evidence="3 4">
    <name type="scientific">Pusillimonas minor</name>
    <dbReference type="NCBI Taxonomy" id="2697024"/>
    <lineage>
        <taxon>Bacteria</taxon>
        <taxon>Pseudomonadati</taxon>
        <taxon>Pseudomonadota</taxon>
        <taxon>Betaproteobacteria</taxon>
        <taxon>Burkholderiales</taxon>
        <taxon>Alcaligenaceae</taxon>
        <taxon>Pusillimonas</taxon>
    </lineage>
</organism>
<dbReference type="InterPro" id="IPR036388">
    <property type="entry name" value="WH-like_DNA-bd_sf"/>
</dbReference>
<reference evidence="3 4" key="1">
    <citation type="submission" date="2020-08" db="EMBL/GenBank/DDBJ databases">
        <title>Paraeoetvoesia sp. YC-7-48 draft genome sequence.</title>
        <authorList>
            <person name="Yao L."/>
        </authorList>
    </citation>
    <scope>NUCLEOTIDE SEQUENCE [LARGE SCALE GENOMIC DNA]</scope>
    <source>
        <strain evidence="4">YC-7-48</strain>
    </source>
</reference>
<dbReference type="InterPro" id="IPR036196">
    <property type="entry name" value="Ptyr_pPase_sf"/>
</dbReference>
<dbReference type="Gene3D" id="3.40.50.2300">
    <property type="match status" value="1"/>
</dbReference>
<dbReference type="CDD" id="cd00090">
    <property type="entry name" value="HTH_ARSR"/>
    <property type="match status" value="1"/>
</dbReference>
<evidence type="ECO:0000259" key="2">
    <source>
        <dbReference type="PROSITE" id="PS50987"/>
    </source>
</evidence>
<dbReference type="Pfam" id="PF12840">
    <property type="entry name" value="HTH_20"/>
    <property type="match status" value="1"/>
</dbReference>
<evidence type="ECO:0000256" key="1">
    <source>
        <dbReference type="ARBA" id="ARBA00022849"/>
    </source>
</evidence>
<dbReference type="PRINTS" id="PR00778">
    <property type="entry name" value="HTHARSR"/>
</dbReference>
<dbReference type="GO" id="GO:0003700">
    <property type="term" value="F:DNA-binding transcription factor activity"/>
    <property type="evidence" value="ECO:0007669"/>
    <property type="project" value="InterPro"/>
</dbReference>
<dbReference type="SUPFAM" id="SSF46785">
    <property type="entry name" value="Winged helix' DNA-binding domain"/>
    <property type="match status" value="1"/>
</dbReference>
<dbReference type="CDD" id="cd16345">
    <property type="entry name" value="LMWP_ArsC"/>
    <property type="match status" value="1"/>
</dbReference>
<dbReference type="SMART" id="SM00226">
    <property type="entry name" value="LMWPc"/>
    <property type="match status" value="1"/>
</dbReference>
<dbReference type="InterPro" id="IPR001845">
    <property type="entry name" value="HTH_ArsR_DNA-bd_dom"/>
</dbReference>
<comment type="caution">
    <text evidence="3">The sequence shown here is derived from an EMBL/GenBank/DDBJ whole genome shotgun (WGS) entry which is preliminary data.</text>
</comment>
<dbReference type="SUPFAM" id="SSF52788">
    <property type="entry name" value="Phosphotyrosine protein phosphatases I"/>
    <property type="match status" value="1"/>
</dbReference>
<dbReference type="SMART" id="SM00418">
    <property type="entry name" value="HTH_ARSR"/>
    <property type="match status" value="1"/>
</dbReference>
<protein>
    <submittedName>
        <fullName evidence="3">Metalloregulator ArsR/SmtB family transcription factor</fullName>
    </submittedName>
</protein>
<dbReference type="Gene3D" id="1.10.10.10">
    <property type="entry name" value="Winged helix-like DNA-binding domain superfamily/Winged helix DNA-binding domain"/>
    <property type="match status" value="1"/>
</dbReference>
<dbReference type="AlphaFoldDB" id="A0A842HME2"/>
<evidence type="ECO:0000313" key="4">
    <source>
        <dbReference type="Proteomes" id="UP000545386"/>
    </source>
</evidence>
<proteinExistence type="predicted"/>
<evidence type="ECO:0000313" key="3">
    <source>
        <dbReference type="EMBL" id="MBC2769453.1"/>
    </source>
</evidence>
<accession>A0A842HME2</accession>
<dbReference type="InterPro" id="IPR011991">
    <property type="entry name" value="ArsR-like_HTH"/>
</dbReference>
<name>A0A842HME2_9BURK</name>
<dbReference type="PROSITE" id="PS50987">
    <property type="entry name" value="HTH_ARSR_2"/>
    <property type="match status" value="1"/>
</dbReference>
<dbReference type="Proteomes" id="UP000545386">
    <property type="component" value="Unassembled WGS sequence"/>
</dbReference>
<gene>
    <name evidence="3" type="ORF">GTU67_05920</name>
</gene>
<dbReference type="NCBIfam" id="NF033788">
    <property type="entry name" value="HTH_metalloreg"/>
    <property type="match status" value="1"/>
</dbReference>
<keyword evidence="1" id="KW-0059">Arsenical resistance</keyword>
<dbReference type="GO" id="GO:0046685">
    <property type="term" value="P:response to arsenic-containing substance"/>
    <property type="evidence" value="ECO:0007669"/>
    <property type="project" value="UniProtKB-KW"/>
</dbReference>
<dbReference type="EMBL" id="JACJUU010000003">
    <property type="protein sequence ID" value="MBC2769453.1"/>
    <property type="molecule type" value="Genomic_DNA"/>
</dbReference>
<dbReference type="PANTHER" id="PTHR43428:SF1">
    <property type="entry name" value="ARSENATE REDUCTASE"/>
    <property type="match status" value="1"/>
</dbReference>